<gene>
    <name evidence="1" type="ORF">FHS11_000100</name>
</gene>
<accession>A0A839S7C9</accession>
<dbReference type="Proteomes" id="UP000539265">
    <property type="component" value="Unassembled WGS sequence"/>
</dbReference>
<name>A0A839S7C9_9SPHI</name>
<organism evidence="1 2">
    <name type="scientific">Mucilaginibacter gotjawali</name>
    <dbReference type="NCBI Taxonomy" id="1550579"/>
    <lineage>
        <taxon>Bacteria</taxon>
        <taxon>Pseudomonadati</taxon>
        <taxon>Bacteroidota</taxon>
        <taxon>Sphingobacteriia</taxon>
        <taxon>Sphingobacteriales</taxon>
        <taxon>Sphingobacteriaceae</taxon>
        <taxon>Mucilaginibacter</taxon>
    </lineage>
</organism>
<dbReference type="AlphaFoldDB" id="A0A839S7C9"/>
<reference evidence="1" key="1">
    <citation type="submission" date="2020-08" db="EMBL/GenBank/DDBJ databases">
        <title>Genomic Encyclopedia of Type Strains, Phase III (KMG-III): the genomes of soil and plant-associated and newly described type strains.</title>
        <authorList>
            <person name="Whitman W."/>
        </authorList>
    </citation>
    <scope>NUCLEOTIDE SEQUENCE [LARGE SCALE GENOMIC DNA]</scope>
    <source>
        <strain evidence="1">CECT 8628</strain>
    </source>
</reference>
<evidence type="ECO:0000313" key="2">
    <source>
        <dbReference type="Proteomes" id="UP000539265"/>
    </source>
</evidence>
<comment type="caution">
    <text evidence="1">The sequence shown here is derived from an EMBL/GenBank/DDBJ whole genome shotgun (WGS) entry which is preliminary data.</text>
</comment>
<keyword evidence="2" id="KW-1185">Reference proteome</keyword>
<dbReference type="EMBL" id="JACHWX010000001">
    <property type="protein sequence ID" value="MBB3053696.1"/>
    <property type="molecule type" value="Genomic_DNA"/>
</dbReference>
<proteinExistence type="predicted"/>
<sequence length="100" mass="11212">MKPIAPASEYSVNKITDLLKLGSIIKGSDIKMRPEAAGIELSIAPKIFVNITSFIKICCVWEKRVGKESGAKTDRAIFVFHPDSWFFPLDSFLLIVSLRR</sequence>
<protein>
    <submittedName>
        <fullName evidence="1">Uncharacterized protein</fullName>
    </submittedName>
</protein>
<evidence type="ECO:0000313" key="1">
    <source>
        <dbReference type="EMBL" id="MBB3053696.1"/>
    </source>
</evidence>